<evidence type="ECO:0000313" key="3">
    <source>
        <dbReference type="Proteomes" id="UP000248745"/>
    </source>
</evidence>
<gene>
    <name evidence="2" type="ORF">DN068_12155</name>
</gene>
<evidence type="ECO:0000313" key="2">
    <source>
        <dbReference type="EMBL" id="PZF72612.1"/>
    </source>
</evidence>
<feature type="coiled-coil region" evidence="1">
    <location>
        <begin position="31"/>
        <end position="58"/>
    </location>
</feature>
<dbReference type="EMBL" id="QKTW01000017">
    <property type="protein sequence ID" value="PZF72612.1"/>
    <property type="molecule type" value="Genomic_DNA"/>
</dbReference>
<protein>
    <submittedName>
        <fullName evidence="2">Uncharacterized protein</fullName>
    </submittedName>
</protein>
<evidence type="ECO:0000256" key="1">
    <source>
        <dbReference type="SAM" id="Coils"/>
    </source>
</evidence>
<keyword evidence="1" id="KW-0175">Coiled coil</keyword>
<dbReference type="Proteomes" id="UP000248745">
    <property type="component" value="Unassembled WGS sequence"/>
</dbReference>
<comment type="caution">
    <text evidence="2">The sequence shown here is derived from an EMBL/GenBank/DDBJ whole genome shotgun (WGS) entry which is preliminary data.</text>
</comment>
<keyword evidence="3" id="KW-1185">Reference proteome</keyword>
<proteinExistence type="predicted"/>
<name>A0A2W2AGG0_9BACT</name>
<accession>A0A2W2AGG0</accession>
<sequence>MKLMLVSHAAEDLPQIIRSMETLASVFEGRGRELLQQAEKMREDKAVLEKRLQTEKGDQQSDLK</sequence>
<reference evidence="2 3" key="1">
    <citation type="submission" date="2018-06" db="EMBL/GenBank/DDBJ databases">
        <title>Mucibacter soli gen. nov., sp. nov., a new member of the family Chitinophagaceae producing mucin.</title>
        <authorList>
            <person name="Kim M.-K."/>
            <person name="Park S."/>
            <person name="Kim T.-S."/>
            <person name="Joung Y."/>
            <person name="Han J.-H."/>
            <person name="Kim S.B."/>
        </authorList>
    </citation>
    <scope>NUCLEOTIDE SEQUENCE [LARGE SCALE GENOMIC DNA]</scope>
    <source>
        <strain evidence="2 3">R1-15</strain>
    </source>
</reference>
<organism evidence="2 3">
    <name type="scientific">Taibaiella soli</name>
    <dbReference type="NCBI Taxonomy" id="1649169"/>
    <lineage>
        <taxon>Bacteria</taxon>
        <taxon>Pseudomonadati</taxon>
        <taxon>Bacteroidota</taxon>
        <taxon>Chitinophagia</taxon>
        <taxon>Chitinophagales</taxon>
        <taxon>Chitinophagaceae</taxon>
        <taxon>Taibaiella</taxon>
    </lineage>
</organism>
<dbReference type="AlphaFoldDB" id="A0A2W2AGG0"/>